<organism evidence="2 3">
    <name type="scientific">Nocardioides caricicola</name>
    <dbReference type="NCBI Taxonomy" id="634770"/>
    <lineage>
        <taxon>Bacteria</taxon>
        <taxon>Bacillati</taxon>
        <taxon>Actinomycetota</taxon>
        <taxon>Actinomycetes</taxon>
        <taxon>Propionibacteriales</taxon>
        <taxon>Nocardioidaceae</taxon>
        <taxon>Nocardioides</taxon>
    </lineage>
</organism>
<dbReference type="RefSeq" id="WP_345179703.1">
    <property type="nucleotide sequence ID" value="NZ_BAABFQ010000007.1"/>
</dbReference>
<dbReference type="EMBL" id="JBHSMD010000004">
    <property type="protein sequence ID" value="MFC5494108.1"/>
    <property type="molecule type" value="Genomic_DNA"/>
</dbReference>
<name>A0ABW0N4B6_9ACTN</name>
<reference evidence="3" key="1">
    <citation type="journal article" date="2019" name="Int. J. Syst. Evol. Microbiol.">
        <title>The Global Catalogue of Microorganisms (GCM) 10K type strain sequencing project: providing services to taxonomists for standard genome sequencing and annotation.</title>
        <authorList>
            <consortium name="The Broad Institute Genomics Platform"/>
            <consortium name="The Broad Institute Genome Sequencing Center for Infectious Disease"/>
            <person name="Wu L."/>
            <person name="Ma J."/>
        </authorList>
    </citation>
    <scope>NUCLEOTIDE SEQUENCE [LARGE SCALE GENOMIC DNA]</scope>
    <source>
        <strain evidence="3">KACC 13778</strain>
    </source>
</reference>
<keyword evidence="3" id="KW-1185">Reference proteome</keyword>
<feature type="chain" id="PRO_5045456952" evidence="1">
    <location>
        <begin position="22"/>
        <end position="175"/>
    </location>
</feature>
<sequence length="175" mass="19325">MRRLGILVALVVALTAVPASAAVPTERTVTDPAEPGMAWDIRSVTLQAADGRYARVFVRHARAVDVGDNIEAWFDTDDDRVPDVYLTGLGFSEYAVYKARGWRGHGREISDRGCATLKMVGRRSIVRFDPSCLAPSARYSVSVRSSVEEQPVSTVDYAPDRRQLTRPVRSYLPGQ</sequence>
<protein>
    <submittedName>
        <fullName evidence="2">Uncharacterized protein</fullName>
    </submittedName>
</protein>
<evidence type="ECO:0000313" key="2">
    <source>
        <dbReference type="EMBL" id="MFC5494108.1"/>
    </source>
</evidence>
<keyword evidence="1" id="KW-0732">Signal</keyword>
<dbReference type="Proteomes" id="UP001595956">
    <property type="component" value="Unassembled WGS sequence"/>
</dbReference>
<accession>A0ABW0N4B6</accession>
<evidence type="ECO:0000313" key="3">
    <source>
        <dbReference type="Proteomes" id="UP001595956"/>
    </source>
</evidence>
<comment type="caution">
    <text evidence="2">The sequence shown here is derived from an EMBL/GenBank/DDBJ whole genome shotgun (WGS) entry which is preliminary data.</text>
</comment>
<proteinExistence type="predicted"/>
<gene>
    <name evidence="2" type="ORF">ACFPKY_13405</name>
</gene>
<feature type="signal peptide" evidence="1">
    <location>
        <begin position="1"/>
        <end position="21"/>
    </location>
</feature>
<evidence type="ECO:0000256" key="1">
    <source>
        <dbReference type="SAM" id="SignalP"/>
    </source>
</evidence>